<dbReference type="OrthoDB" id="2416075at2759"/>
<evidence type="ECO:0000256" key="1">
    <source>
        <dbReference type="SAM" id="SignalP"/>
    </source>
</evidence>
<proteinExistence type="predicted"/>
<dbReference type="AlphaFoldDB" id="A0A397W458"/>
<sequence length="290" mass="32161">MKFFTIIFLLVLANLGSTQGSLSDLFNNNPFNNFTSQCLNATVTIISEPEFAKCINVADTRPLYEKKIFEAIDKFLNNPRKNFQILEATLINLSTNFCKLPKCSDNFIQSYVNSIFTACATTDLQNNSLAQIIFAASVFYSPLHDSICFENKKSTFCWDEFARNIYGLPNSKLLISESSVTFYGSCTLCSKAIFNTILNFIPTNNFAKLIVSKINIDISVLKNLISVICSNSFVNGTVIDPKTGKTLSPLNPSTSIFTTITNSLPTSTFTTTNPLLTSTFTSSFRPTITQ</sequence>
<feature type="chain" id="PRO_5017223509" description="Saposin B-type domain-containing protein" evidence="1">
    <location>
        <begin position="21"/>
        <end position="290"/>
    </location>
</feature>
<reference evidence="2 3" key="1">
    <citation type="submission" date="2018-06" db="EMBL/GenBank/DDBJ databases">
        <title>Comparative genomics reveals the genomic features of Rhizophagus irregularis, R. cerebriforme, R. diaphanum and Gigaspora rosea, and their symbiotic lifestyle signature.</title>
        <authorList>
            <person name="Morin E."/>
            <person name="San Clemente H."/>
            <person name="Chen E.C.H."/>
            <person name="De La Providencia I."/>
            <person name="Hainaut M."/>
            <person name="Kuo A."/>
            <person name="Kohler A."/>
            <person name="Murat C."/>
            <person name="Tang N."/>
            <person name="Roy S."/>
            <person name="Loubradou J."/>
            <person name="Henrissat B."/>
            <person name="Grigoriev I.V."/>
            <person name="Corradi N."/>
            <person name="Roux C."/>
            <person name="Martin F.M."/>
        </authorList>
    </citation>
    <scope>NUCLEOTIDE SEQUENCE [LARGE SCALE GENOMIC DNA]</scope>
    <source>
        <strain evidence="2 3">DAOM 194757</strain>
    </source>
</reference>
<protein>
    <recommendedName>
        <fullName evidence="4">Saposin B-type domain-containing protein</fullName>
    </recommendedName>
</protein>
<evidence type="ECO:0000313" key="3">
    <source>
        <dbReference type="Proteomes" id="UP000266673"/>
    </source>
</evidence>
<dbReference type="Proteomes" id="UP000266673">
    <property type="component" value="Unassembled WGS sequence"/>
</dbReference>
<keyword evidence="1" id="KW-0732">Signal</keyword>
<evidence type="ECO:0008006" key="4">
    <source>
        <dbReference type="Google" id="ProtNLM"/>
    </source>
</evidence>
<organism evidence="2 3">
    <name type="scientific">Gigaspora rosea</name>
    <dbReference type="NCBI Taxonomy" id="44941"/>
    <lineage>
        <taxon>Eukaryota</taxon>
        <taxon>Fungi</taxon>
        <taxon>Fungi incertae sedis</taxon>
        <taxon>Mucoromycota</taxon>
        <taxon>Glomeromycotina</taxon>
        <taxon>Glomeromycetes</taxon>
        <taxon>Diversisporales</taxon>
        <taxon>Gigasporaceae</taxon>
        <taxon>Gigaspora</taxon>
    </lineage>
</organism>
<accession>A0A397W458</accession>
<name>A0A397W458_9GLOM</name>
<gene>
    <name evidence="2" type="ORF">C2G38_2238863</name>
</gene>
<evidence type="ECO:0000313" key="2">
    <source>
        <dbReference type="EMBL" id="RIB29464.1"/>
    </source>
</evidence>
<feature type="signal peptide" evidence="1">
    <location>
        <begin position="1"/>
        <end position="20"/>
    </location>
</feature>
<comment type="caution">
    <text evidence="2">The sequence shown here is derived from an EMBL/GenBank/DDBJ whole genome shotgun (WGS) entry which is preliminary data.</text>
</comment>
<dbReference type="EMBL" id="QKWP01000037">
    <property type="protein sequence ID" value="RIB29464.1"/>
    <property type="molecule type" value="Genomic_DNA"/>
</dbReference>
<keyword evidence="3" id="KW-1185">Reference proteome</keyword>